<feature type="region of interest" description="Disordered" evidence="1">
    <location>
        <begin position="1"/>
        <end position="53"/>
    </location>
</feature>
<feature type="compositionally biased region" description="Basic and acidic residues" evidence="1">
    <location>
        <begin position="1"/>
        <end position="12"/>
    </location>
</feature>
<dbReference type="Proteomes" id="UP000799118">
    <property type="component" value="Unassembled WGS sequence"/>
</dbReference>
<reference evidence="2" key="1">
    <citation type="journal article" date="2019" name="Environ. Microbiol.">
        <title>Fungal ecological strategies reflected in gene transcription - a case study of two litter decomposers.</title>
        <authorList>
            <person name="Barbi F."/>
            <person name="Kohler A."/>
            <person name="Barry K."/>
            <person name="Baskaran P."/>
            <person name="Daum C."/>
            <person name="Fauchery L."/>
            <person name="Ihrmark K."/>
            <person name="Kuo A."/>
            <person name="LaButti K."/>
            <person name="Lipzen A."/>
            <person name="Morin E."/>
            <person name="Grigoriev I.V."/>
            <person name="Henrissat B."/>
            <person name="Lindahl B."/>
            <person name="Martin F."/>
        </authorList>
    </citation>
    <scope>NUCLEOTIDE SEQUENCE</scope>
    <source>
        <strain evidence="2">JB14</strain>
    </source>
</reference>
<keyword evidence="3" id="KW-1185">Reference proteome</keyword>
<dbReference type="EMBL" id="ML769451">
    <property type="protein sequence ID" value="KAE9400958.1"/>
    <property type="molecule type" value="Genomic_DNA"/>
</dbReference>
<feature type="region of interest" description="Disordered" evidence="1">
    <location>
        <begin position="119"/>
        <end position="189"/>
    </location>
</feature>
<feature type="compositionally biased region" description="Low complexity" evidence="1">
    <location>
        <begin position="30"/>
        <end position="43"/>
    </location>
</feature>
<organism evidence="2 3">
    <name type="scientific">Gymnopus androsaceus JB14</name>
    <dbReference type="NCBI Taxonomy" id="1447944"/>
    <lineage>
        <taxon>Eukaryota</taxon>
        <taxon>Fungi</taxon>
        <taxon>Dikarya</taxon>
        <taxon>Basidiomycota</taxon>
        <taxon>Agaricomycotina</taxon>
        <taxon>Agaricomycetes</taxon>
        <taxon>Agaricomycetidae</taxon>
        <taxon>Agaricales</taxon>
        <taxon>Marasmiineae</taxon>
        <taxon>Omphalotaceae</taxon>
        <taxon>Gymnopus</taxon>
    </lineage>
</organism>
<evidence type="ECO:0000313" key="3">
    <source>
        <dbReference type="Proteomes" id="UP000799118"/>
    </source>
</evidence>
<evidence type="ECO:0000256" key="1">
    <source>
        <dbReference type="SAM" id="MobiDB-lite"/>
    </source>
</evidence>
<evidence type="ECO:0000313" key="2">
    <source>
        <dbReference type="EMBL" id="KAE9400958.1"/>
    </source>
</evidence>
<gene>
    <name evidence="2" type="ORF">BT96DRAFT_1018444</name>
</gene>
<sequence length="314" mass="35368">MSTEEQRKEQRAPVKTYPPQPYTIRGVKLSCSSSSSTASPENSVIPPSADVGDVHLDESTQTWWVFTPIDSTDSSKGNIWQSQSNQWAFQHPYSKSSLRYTWNKSERVWKIHGQNRDPVAADMEGVRKRAHPGRKKRNKGKQIAKETGSSDDEDDVVHSPPKRRKCIEPTPRQGQASGSSFEKDPKTEIHVSGSKLKTIKVSDSDSDDIPVVCTRLHYTLVDVPHFMQAKQTFSHRITCKVSQSESDVMKAQAAFEKARINLHKYKRAFQSSNHSNKTDAGRSRTCKKAYGGDKRRLCTNAMKVVLRASVDCFL</sequence>
<proteinExistence type="predicted"/>
<accession>A0A6A4HUH8</accession>
<feature type="compositionally biased region" description="Basic residues" evidence="1">
    <location>
        <begin position="128"/>
        <end position="142"/>
    </location>
</feature>
<protein>
    <submittedName>
        <fullName evidence="2">Uncharacterized protein</fullName>
    </submittedName>
</protein>
<name>A0A6A4HUH8_9AGAR</name>
<dbReference type="AlphaFoldDB" id="A0A6A4HUH8"/>